<feature type="transmembrane region" description="Helical" evidence="5">
    <location>
        <begin position="188"/>
        <end position="210"/>
    </location>
</feature>
<dbReference type="GO" id="GO:0005384">
    <property type="term" value="F:manganese ion transmembrane transporter activity"/>
    <property type="evidence" value="ECO:0007669"/>
    <property type="project" value="InterPro"/>
</dbReference>
<keyword evidence="2 5" id="KW-0812">Transmembrane</keyword>
<name>A0A7C8BNJ3_9MICO</name>
<dbReference type="AlphaFoldDB" id="A0A7C8BNJ3"/>
<keyword evidence="3 5" id="KW-1133">Transmembrane helix</keyword>
<dbReference type="GO" id="GO:0012505">
    <property type="term" value="C:endomembrane system"/>
    <property type="evidence" value="ECO:0007669"/>
    <property type="project" value="UniProtKB-SubCell"/>
</dbReference>
<evidence type="ECO:0000313" key="6">
    <source>
        <dbReference type="EMBL" id="KAB1632361.1"/>
    </source>
</evidence>
<dbReference type="RefSeq" id="WP_158036139.1">
    <property type="nucleotide sequence ID" value="NZ_BAAAZV010000017.1"/>
</dbReference>
<feature type="transmembrane region" description="Helical" evidence="5">
    <location>
        <begin position="160"/>
        <end position="182"/>
    </location>
</feature>
<sequence>MSQHVTVDPADPHTYDHTHANVSGGWLRASVFGAMDGLVSNIGLVTGIGAAGASNHVVLLTGVSGLLSGAFSMALGEFTSVRSQNEQLDKEVAVEIAAQRRNPAGEQAELAHEFQQMGMSEQTARQAVAEIHGSGVSTRTVHIHLTQELGIDPDERPSPVAAGMLSFLFFSMGAIVPILPYLLGVGTLWTGLAAGCVGLLVAGGLAAKVSGRGWLRGAVRQLLLGMIAVGVTYIVGALIGVETA</sequence>
<organism evidence="6 7">
    <name type="scientific">Pseudoclavibacter caeni</name>
    <dbReference type="NCBI Taxonomy" id="908846"/>
    <lineage>
        <taxon>Bacteria</taxon>
        <taxon>Bacillati</taxon>
        <taxon>Actinomycetota</taxon>
        <taxon>Actinomycetes</taxon>
        <taxon>Micrococcales</taxon>
        <taxon>Microbacteriaceae</taxon>
        <taxon>Pseudoclavibacter</taxon>
    </lineage>
</organism>
<keyword evidence="7" id="KW-1185">Reference proteome</keyword>
<comment type="caution">
    <text evidence="6">The sequence shown here is derived from an EMBL/GenBank/DDBJ whole genome shotgun (WGS) entry which is preliminary data.</text>
</comment>
<dbReference type="PANTHER" id="PTHR31851">
    <property type="entry name" value="FE(2+)/MN(2+) TRANSPORTER PCL1"/>
    <property type="match status" value="1"/>
</dbReference>
<gene>
    <name evidence="6" type="ORF">F8O02_04950</name>
</gene>
<dbReference type="EMBL" id="WBKA01000003">
    <property type="protein sequence ID" value="KAB1632361.1"/>
    <property type="molecule type" value="Genomic_DNA"/>
</dbReference>
<proteinExistence type="predicted"/>
<evidence type="ECO:0000256" key="1">
    <source>
        <dbReference type="ARBA" id="ARBA00004127"/>
    </source>
</evidence>
<evidence type="ECO:0000256" key="3">
    <source>
        <dbReference type="ARBA" id="ARBA00022989"/>
    </source>
</evidence>
<reference evidence="6 7" key="1">
    <citation type="submission" date="2019-09" db="EMBL/GenBank/DDBJ databases">
        <title>Phylogeny of genus Pseudoclavibacter and closely related genus.</title>
        <authorList>
            <person name="Li Y."/>
        </authorList>
    </citation>
    <scope>NUCLEOTIDE SEQUENCE [LARGE SCALE GENOMIC DNA]</scope>
    <source>
        <strain evidence="6 7">JCM 16921</strain>
    </source>
</reference>
<evidence type="ECO:0000256" key="5">
    <source>
        <dbReference type="SAM" id="Phobius"/>
    </source>
</evidence>
<protein>
    <recommendedName>
        <fullName evidence="8">VIT family protein</fullName>
    </recommendedName>
</protein>
<feature type="transmembrane region" description="Helical" evidence="5">
    <location>
        <begin position="222"/>
        <end position="241"/>
    </location>
</feature>
<dbReference type="Pfam" id="PF01988">
    <property type="entry name" value="VIT1"/>
    <property type="match status" value="1"/>
</dbReference>
<dbReference type="Proteomes" id="UP000481339">
    <property type="component" value="Unassembled WGS sequence"/>
</dbReference>
<evidence type="ECO:0000256" key="2">
    <source>
        <dbReference type="ARBA" id="ARBA00022692"/>
    </source>
</evidence>
<accession>A0A7C8BNJ3</accession>
<evidence type="ECO:0000256" key="4">
    <source>
        <dbReference type="ARBA" id="ARBA00023136"/>
    </source>
</evidence>
<evidence type="ECO:0000313" key="7">
    <source>
        <dbReference type="Proteomes" id="UP000481339"/>
    </source>
</evidence>
<keyword evidence="4 5" id="KW-0472">Membrane</keyword>
<dbReference type="InterPro" id="IPR008217">
    <property type="entry name" value="Ccc1_fam"/>
</dbReference>
<evidence type="ECO:0008006" key="8">
    <source>
        <dbReference type="Google" id="ProtNLM"/>
    </source>
</evidence>
<dbReference type="GO" id="GO:0030026">
    <property type="term" value="P:intracellular manganese ion homeostasis"/>
    <property type="evidence" value="ECO:0007669"/>
    <property type="project" value="InterPro"/>
</dbReference>
<dbReference type="OrthoDB" id="9789677at2"/>
<comment type="subcellular location">
    <subcellularLocation>
        <location evidence="1">Endomembrane system</location>
        <topology evidence="1">Multi-pass membrane protein</topology>
    </subcellularLocation>
</comment>